<dbReference type="PROSITE" id="PS52012">
    <property type="entry name" value="CFEM"/>
    <property type="match status" value="1"/>
</dbReference>
<gene>
    <name evidence="18" type="ORF">P280DRAFT_470506</name>
</gene>
<evidence type="ECO:0000256" key="1">
    <source>
        <dbReference type="ARBA" id="ARBA00004609"/>
    </source>
</evidence>
<feature type="binding site" description="axial binding residue" evidence="15">
    <location>
        <position position="46"/>
    </location>
    <ligand>
        <name>heme</name>
        <dbReference type="ChEBI" id="CHEBI:30413"/>
    </ligand>
    <ligandPart>
        <name>Fe</name>
        <dbReference type="ChEBI" id="CHEBI:18248"/>
    </ligandPart>
</feature>
<sequence>MKSFALLLAAGVALAQDISSLPQCGQTCITNMLSIATSEFGCGSGDVVCICSKSDFGYGVRDCANEACGASDAAKVISYGTTYCASIASSAIPSSAASAVSTGAL</sequence>
<keyword evidence="8 15" id="KW-0479">Metal-binding</keyword>
<organism evidence="18 19">
    <name type="scientific">Massarina eburnea CBS 473.64</name>
    <dbReference type="NCBI Taxonomy" id="1395130"/>
    <lineage>
        <taxon>Eukaryota</taxon>
        <taxon>Fungi</taxon>
        <taxon>Dikarya</taxon>
        <taxon>Ascomycota</taxon>
        <taxon>Pezizomycotina</taxon>
        <taxon>Dothideomycetes</taxon>
        <taxon>Pleosporomycetidae</taxon>
        <taxon>Pleosporales</taxon>
        <taxon>Massarineae</taxon>
        <taxon>Massarinaceae</taxon>
        <taxon>Massarina</taxon>
    </lineage>
</organism>
<comment type="similarity">
    <text evidence="3">Belongs to the RBT5 family.</text>
</comment>
<evidence type="ECO:0000256" key="13">
    <source>
        <dbReference type="ARBA" id="ARBA00023180"/>
    </source>
</evidence>
<accession>A0A6A6RXC4</accession>
<dbReference type="GO" id="GO:0005576">
    <property type="term" value="C:extracellular region"/>
    <property type="evidence" value="ECO:0007669"/>
    <property type="project" value="UniProtKB-SubCell"/>
</dbReference>
<evidence type="ECO:0000256" key="8">
    <source>
        <dbReference type="ARBA" id="ARBA00022723"/>
    </source>
</evidence>
<evidence type="ECO:0000256" key="10">
    <source>
        <dbReference type="ARBA" id="ARBA00023004"/>
    </source>
</evidence>
<name>A0A6A6RXC4_9PLEO</name>
<dbReference type="PANTHER" id="PTHR37928:SF1">
    <property type="entry name" value="CFEM DOMAIN PROTEIN (AFU_ORTHOLOGUE AFUA_6G14090)"/>
    <property type="match status" value="1"/>
</dbReference>
<protein>
    <recommendedName>
        <fullName evidence="17">CFEM domain-containing protein</fullName>
    </recommendedName>
</protein>
<dbReference type="GO" id="GO:0046872">
    <property type="term" value="F:metal ion binding"/>
    <property type="evidence" value="ECO:0007669"/>
    <property type="project" value="UniProtKB-UniRule"/>
</dbReference>
<evidence type="ECO:0000256" key="4">
    <source>
        <dbReference type="ARBA" id="ARBA00022475"/>
    </source>
</evidence>
<evidence type="ECO:0000256" key="3">
    <source>
        <dbReference type="ARBA" id="ARBA00010031"/>
    </source>
</evidence>
<keyword evidence="12 15" id="KW-1015">Disulfide bond</keyword>
<proteinExistence type="inferred from homology"/>
<comment type="subcellular location">
    <subcellularLocation>
        <location evidence="1">Cell membrane</location>
        <topology evidence="1">Lipid-anchor</topology>
        <topology evidence="1">GPI-anchor</topology>
    </subcellularLocation>
    <subcellularLocation>
        <location evidence="2">Secreted</location>
    </subcellularLocation>
</comment>
<evidence type="ECO:0000313" key="18">
    <source>
        <dbReference type="EMBL" id="KAF2639103.1"/>
    </source>
</evidence>
<dbReference type="AlphaFoldDB" id="A0A6A6RXC4"/>
<feature type="non-terminal residue" evidence="18">
    <location>
        <position position="105"/>
    </location>
</feature>
<keyword evidence="11" id="KW-0472">Membrane</keyword>
<dbReference type="InterPro" id="IPR051735">
    <property type="entry name" value="CFEM_domain"/>
</dbReference>
<feature type="chain" id="PRO_5025538053" description="CFEM domain-containing protein" evidence="16">
    <location>
        <begin position="16"/>
        <end position="105"/>
    </location>
</feature>
<keyword evidence="9 16" id="KW-0732">Signal</keyword>
<dbReference type="GO" id="GO:0098552">
    <property type="term" value="C:side of membrane"/>
    <property type="evidence" value="ECO:0007669"/>
    <property type="project" value="UniProtKB-KW"/>
</dbReference>
<dbReference type="Proteomes" id="UP000799753">
    <property type="component" value="Unassembled WGS sequence"/>
</dbReference>
<dbReference type="EMBL" id="MU006787">
    <property type="protein sequence ID" value="KAF2639103.1"/>
    <property type="molecule type" value="Genomic_DNA"/>
</dbReference>
<feature type="disulfide bond" evidence="15">
    <location>
        <begin position="51"/>
        <end position="84"/>
    </location>
</feature>
<evidence type="ECO:0000256" key="5">
    <source>
        <dbReference type="ARBA" id="ARBA00022525"/>
    </source>
</evidence>
<evidence type="ECO:0000313" key="19">
    <source>
        <dbReference type="Proteomes" id="UP000799753"/>
    </source>
</evidence>
<evidence type="ECO:0000256" key="15">
    <source>
        <dbReference type="PROSITE-ProRule" id="PRU01356"/>
    </source>
</evidence>
<keyword evidence="4" id="KW-1003">Cell membrane</keyword>
<keyword evidence="6 15" id="KW-0349">Heme</keyword>
<dbReference type="Pfam" id="PF05730">
    <property type="entry name" value="CFEM"/>
    <property type="match status" value="1"/>
</dbReference>
<feature type="signal peptide" evidence="16">
    <location>
        <begin position="1"/>
        <end position="15"/>
    </location>
</feature>
<evidence type="ECO:0000256" key="16">
    <source>
        <dbReference type="SAM" id="SignalP"/>
    </source>
</evidence>
<keyword evidence="13" id="KW-0325">Glycoprotein</keyword>
<keyword evidence="19" id="KW-1185">Reference proteome</keyword>
<evidence type="ECO:0000256" key="11">
    <source>
        <dbReference type="ARBA" id="ARBA00023136"/>
    </source>
</evidence>
<keyword evidence="10 15" id="KW-0408">Iron</keyword>
<keyword evidence="5" id="KW-0964">Secreted</keyword>
<evidence type="ECO:0000259" key="17">
    <source>
        <dbReference type="PROSITE" id="PS52012"/>
    </source>
</evidence>
<dbReference type="GO" id="GO:0005886">
    <property type="term" value="C:plasma membrane"/>
    <property type="evidence" value="ECO:0007669"/>
    <property type="project" value="UniProtKB-SubCell"/>
</dbReference>
<feature type="disulfide bond" evidence="15">
    <location>
        <begin position="42"/>
        <end position="49"/>
    </location>
</feature>
<dbReference type="InterPro" id="IPR008427">
    <property type="entry name" value="Extracellular_membr_CFEM_dom"/>
</dbReference>
<evidence type="ECO:0000256" key="14">
    <source>
        <dbReference type="ARBA" id="ARBA00023288"/>
    </source>
</evidence>
<feature type="domain" description="CFEM" evidence="17">
    <location>
        <begin position="1"/>
        <end position="105"/>
    </location>
</feature>
<evidence type="ECO:0000256" key="12">
    <source>
        <dbReference type="ARBA" id="ARBA00023157"/>
    </source>
</evidence>
<reference evidence="18" key="1">
    <citation type="journal article" date="2020" name="Stud. Mycol.">
        <title>101 Dothideomycetes genomes: a test case for predicting lifestyles and emergence of pathogens.</title>
        <authorList>
            <person name="Haridas S."/>
            <person name="Albert R."/>
            <person name="Binder M."/>
            <person name="Bloem J."/>
            <person name="Labutti K."/>
            <person name="Salamov A."/>
            <person name="Andreopoulos B."/>
            <person name="Baker S."/>
            <person name="Barry K."/>
            <person name="Bills G."/>
            <person name="Bluhm B."/>
            <person name="Cannon C."/>
            <person name="Castanera R."/>
            <person name="Culley D."/>
            <person name="Daum C."/>
            <person name="Ezra D."/>
            <person name="Gonzalez J."/>
            <person name="Henrissat B."/>
            <person name="Kuo A."/>
            <person name="Liang C."/>
            <person name="Lipzen A."/>
            <person name="Lutzoni F."/>
            <person name="Magnuson J."/>
            <person name="Mondo S."/>
            <person name="Nolan M."/>
            <person name="Ohm R."/>
            <person name="Pangilinan J."/>
            <person name="Park H.-J."/>
            <person name="Ramirez L."/>
            <person name="Alfaro M."/>
            <person name="Sun H."/>
            <person name="Tritt A."/>
            <person name="Yoshinaga Y."/>
            <person name="Zwiers L.-H."/>
            <person name="Turgeon B."/>
            <person name="Goodwin S."/>
            <person name="Spatafora J."/>
            <person name="Crous P."/>
            <person name="Grigoriev I."/>
        </authorList>
    </citation>
    <scope>NUCLEOTIDE SEQUENCE</scope>
    <source>
        <strain evidence="18">CBS 473.64</strain>
    </source>
</reference>
<dbReference type="SMART" id="SM00747">
    <property type="entry name" value="CFEM"/>
    <property type="match status" value="1"/>
</dbReference>
<dbReference type="OrthoDB" id="1193027at2759"/>
<evidence type="ECO:0000256" key="6">
    <source>
        <dbReference type="ARBA" id="ARBA00022617"/>
    </source>
</evidence>
<keyword evidence="14" id="KW-0449">Lipoprotein</keyword>
<keyword evidence="7" id="KW-0336">GPI-anchor</keyword>
<evidence type="ECO:0000256" key="7">
    <source>
        <dbReference type="ARBA" id="ARBA00022622"/>
    </source>
</evidence>
<comment type="caution">
    <text evidence="15">Lacks conserved residue(s) required for the propagation of feature annotation.</text>
</comment>
<dbReference type="PANTHER" id="PTHR37928">
    <property type="entry name" value="CFEM DOMAIN PROTEIN (AFU_ORTHOLOGUE AFUA_6G14090)"/>
    <property type="match status" value="1"/>
</dbReference>
<evidence type="ECO:0000256" key="9">
    <source>
        <dbReference type="ARBA" id="ARBA00022729"/>
    </source>
</evidence>
<evidence type="ECO:0000256" key="2">
    <source>
        <dbReference type="ARBA" id="ARBA00004613"/>
    </source>
</evidence>